<feature type="transmembrane region" description="Helical" evidence="1">
    <location>
        <begin position="90"/>
        <end position="113"/>
    </location>
</feature>
<keyword evidence="1" id="KW-0472">Membrane</keyword>
<dbReference type="EMBL" id="GEDC01017802">
    <property type="protein sequence ID" value="JAS19496.1"/>
    <property type="molecule type" value="Transcribed_RNA"/>
</dbReference>
<dbReference type="Pfam" id="PF03137">
    <property type="entry name" value="OATP"/>
    <property type="match status" value="1"/>
</dbReference>
<evidence type="ECO:0000313" key="2">
    <source>
        <dbReference type="EMBL" id="JAS19496.1"/>
    </source>
</evidence>
<name>A0A1B6D1G7_9HEMI</name>
<feature type="transmembrane region" description="Helical" evidence="1">
    <location>
        <begin position="42"/>
        <end position="60"/>
    </location>
</feature>
<dbReference type="GO" id="GO:0055085">
    <property type="term" value="P:transmembrane transport"/>
    <property type="evidence" value="ECO:0007669"/>
    <property type="project" value="InterPro"/>
</dbReference>
<protein>
    <submittedName>
        <fullName evidence="2">Uncharacterized protein</fullName>
    </submittedName>
</protein>
<dbReference type="AlphaFoldDB" id="A0A1B6D1G7"/>
<dbReference type="InterPro" id="IPR004156">
    <property type="entry name" value="OATP"/>
</dbReference>
<evidence type="ECO:0000256" key="1">
    <source>
        <dbReference type="SAM" id="Phobius"/>
    </source>
</evidence>
<sequence length="138" mass="16277">MTSKLLSHLTSLWNKKNMKHNFPNFRCVKSDQTSLAMGTQWMIARLGGFVPGPILFGILIDDVCTHWLRSHDKNNEGSCYMYDNYWLGRYIVILAYGWKALELAFFSLSLWFYNINQRINQMEEVEQEEKEEEKGLEN</sequence>
<dbReference type="PANTHER" id="PTHR11388:SF100">
    <property type="entry name" value="SOLUTE CARRIER ORGANIC ANION TRANSPORTER FAMILY MEMBER 4A1"/>
    <property type="match status" value="1"/>
</dbReference>
<organism evidence="2">
    <name type="scientific">Clastoptera arizonana</name>
    <name type="common">Arizona spittle bug</name>
    <dbReference type="NCBI Taxonomy" id="38151"/>
    <lineage>
        <taxon>Eukaryota</taxon>
        <taxon>Metazoa</taxon>
        <taxon>Ecdysozoa</taxon>
        <taxon>Arthropoda</taxon>
        <taxon>Hexapoda</taxon>
        <taxon>Insecta</taxon>
        <taxon>Pterygota</taxon>
        <taxon>Neoptera</taxon>
        <taxon>Paraneoptera</taxon>
        <taxon>Hemiptera</taxon>
        <taxon>Auchenorrhyncha</taxon>
        <taxon>Cercopoidea</taxon>
        <taxon>Clastopteridae</taxon>
        <taxon>Clastoptera</taxon>
    </lineage>
</organism>
<keyword evidence="1" id="KW-0812">Transmembrane</keyword>
<gene>
    <name evidence="2" type="ORF">g.28677</name>
</gene>
<keyword evidence="1" id="KW-1133">Transmembrane helix</keyword>
<dbReference type="PANTHER" id="PTHR11388">
    <property type="entry name" value="ORGANIC ANION TRANSPORTER"/>
    <property type="match status" value="1"/>
</dbReference>
<proteinExistence type="predicted"/>
<accession>A0A1B6D1G7</accession>
<reference evidence="2" key="1">
    <citation type="submission" date="2015-12" db="EMBL/GenBank/DDBJ databases">
        <title>De novo transcriptome assembly of four potential Pierce s Disease insect vectors from Arizona vineyards.</title>
        <authorList>
            <person name="Tassone E.E."/>
        </authorList>
    </citation>
    <scope>NUCLEOTIDE SEQUENCE</scope>
</reference>
<dbReference type="GO" id="GO:0016020">
    <property type="term" value="C:membrane"/>
    <property type="evidence" value="ECO:0007669"/>
    <property type="project" value="InterPro"/>
</dbReference>